<feature type="coiled-coil region" evidence="1">
    <location>
        <begin position="14"/>
        <end position="73"/>
    </location>
</feature>
<evidence type="ECO:0000256" key="1">
    <source>
        <dbReference type="SAM" id="Coils"/>
    </source>
</evidence>
<reference evidence="2 3" key="1">
    <citation type="submission" date="2022-09" db="EMBL/GenBank/DDBJ databases">
        <authorList>
            <person name="Palmer J.M."/>
        </authorList>
    </citation>
    <scope>NUCLEOTIDE SEQUENCE [LARGE SCALE GENOMIC DNA]</scope>
    <source>
        <strain evidence="2 3">DSM 7382</strain>
    </source>
</reference>
<gene>
    <name evidence="2" type="ORF">QCA50_009035</name>
</gene>
<name>A0AAW0G3G7_9APHY</name>
<keyword evidence="1" id="KW-0175">Coiled coil</keyword>
<protein>
    <recommendedName>
        <fullName evidence="4">NUDE domain-containing protein</fullName>
    </recommendedName>
</protein>
<evidence type="ECO:0000313" key="2">
    <source>
        <dbReference type="EMBL" id="KAK7687816.1"/>
    </source>
</evidence>
<evidence type="ECO:0000313" key="3">
    <source>
        <dbReference type="Proteomes" id="UP001385951"/>
    </source>
</evidence>
<sequence>MVYGYPLNEKDDLLRENDAQLIQAREQLERKNDEIQALADAYAYAQDELSKDLLAAETERDLLLESETNLEEEVKSLDTSLAVRNDKLATCSAAPEESTTMLITKKRELELVKADGKCREAAFAKQLQHESDALQATREDISVVQHRVASLTQERDPAQSELKDSRCELHNTCQKSVHDDNSFELARQENSLLEEKLESVNNDHHRMLGAGKKSIEQAFAAKGCMPNTPVKTAFGGKENIKSPAPPSTPSVPTSLTLVTMSQETSHSQGESIIYQSSPLPSISANAIDPQIPGPLFGKPSSFRLLLGVGYNKKSVLDSVENVTCPSSPVT</sequence>
<dbReference type="Proteomes" id="UP001385951">
    <property type="component" value="Unassembled WGS sequence"/>
</dbReference>
<dbReference type="EMBL" id="JASBNA010000012">
    <property type="protein sequence ID" value="KAK7687816.1"/>
    <property type="molecule type" value="Genomic_DNA"/>
</dbReference>
<evidence type="ECO:0008006" key="4">
    <source>
        <dbReference type="Google" id="ProtNLM"/>
    </source>
</evidence>
<organism evidence="2 3">
    <name type="scientific">Cerrena zonata</name>
    <dbReference type="NCBI Taxonomy" id="2478898"/>
    <lineage>
        <taxon>Eukaryota</taxon>
        <taxon>Fungi</taxon>
        <taxon>Dikarya</taxon>
        <taxon>Basidiomycota</taxon>
        <taxon>Agaricomycotina</taxon>
        <taxon>Agaricomycetes</taxon>
        <taxon>Polyporales</taxon>
        <taxon>Cerrenaceae</taxon>
        <taxon>Cerrena</taxon>
    </lineage>
</organism>
<accession>A0AAW0G3G7</accession>
<comment type="caution">
    <text evidence="2">The sequence shown here is derived from an EMBL/GenBank/DDBJ whole genome shotgun (WGS) entry which is preliminary data.</text>
</comment>
<dbReference type="AlphaFoldDB" id="A0AAW0G3G7"/>
<proteinExistence type="predicted"/>
<keyword evidence="3" id="KW-1185">Reference proteome</keyword>